<protein>
    <submittedName>
        <fullName evidence="1">Uncharacterized protein</fullName>
    </submittedName>
</protein>
<evidence type="ECO:0000313" key="1">
    <source>
        <dbReference type="EMBL" id="KKM61416.1"/>
    </source>
</evidence>
<proteinExistence type="predicted"/>
<gene>
    <name evidence="1" type="ORF">LCGC14_1531950</name>
</gene>
<organism evidence="1">
    <name type="scientific">marine sediment metagenome</name>
    <dbReference type="NCBI Taxonomy" id="412755"/>
    <lineage>
        <taxon>unclassified sequences</taxon>
        <taxon>metagenomes</taxon>
        <taxon>ecological metagenomes</taxon>
    </lineage>
</organism>
<dbReference type="AlphaFoldDB" id="A0A0F9JGG9"/>
<accession>A0A0F9JGG9</accession>
<comment type="caution">
    <text evidence="1">The sequence shown here is derived from an EMBL/GenBank/DDBJ whole genome shotgun (WGS) entry which is preliminary data.</text>
</comment>
<name>A0A0F9JGG9_9ZZZZ</name>
<dbReference type="EMBL" id="LAZR01011487">
    <property type="protein sequence ID" value="KKM61416.1"/>
    <property type="molecule type" value="Genomic_DNA"/>
</dbReference>
<reference evidence="1" key="1">
    <citation type="journal article" date="2015" name="Nature">
        <title>Complex archaea that bridge the gap between prokaryotes and eukaryotes.</title>
        <authorList>
            <person name="Spang A."/>
            <person name="Saw J.H."/>
            <person name="Jorgensen S.L."/>
            <person name="Zaremba-Niedzwiedzka K."/>
            <person name="Martijn J."/>
            <person name="Lind A.E."/>
            <person name="van Eijk R."/>
            <person name="Schleper C."/>
            <person name="Guy L."/>
            <person name="Ettema T.J."/>
        </authorList>
    </citation>
    <scope>NUCLEOTIDE SEQUENCE</scope>
</reference>
<sequence length="234" mass="25876">MTKIKYTRGLVLTQDFFSMPSIQSANGDFELLSEVQANNYTEDRQWLSSVCMLSSDKIAIAWESDGQDGSGAGIYASVFNVTSYESITGEFQVNDHITGDQRLPSICALSKDIFAVTWRDNGIYTKVFNAKTGNNITSEFQAANDGTWPSSCALSNDIFAVTWQDHDRGGIYANVFNATIGKNITNDILVNVYIQPPHRPQEFPSICALSNNSFVVAWNSWDQIEGTIEPIGNN</sequence>